<dbReference type="RefSeq" id="WP_371387196.1">
    <property type="nucleotide sequence ID" value="NZ_JBGLYH010000038.1"/>
</dbReference>
<dbReference type="InterPro" id="IPR004090">
    <property type="entry name" value="Chemotax_Me-accpt_rcpt"/>
</dbReference>
<dbReference type="PRINTS" id="PR00260">
    <property type="entry name" value="CHEMTRNSDUCR"/>
</dbReference>
<reference evidence="13 14" key="1">
    <citation type="submission" date="2024-08" db="EMBL/GenBank/DDBJ databases">
        <title>Sulfate-reducing bacteria isolated from formation water of the oil field in Kazakhstan and description of Pseudodesulfovibrio sp.</title>
        <authorList>
            <person name="Bidzhieva S.K."/>
            <person name="Tourova T.P."/>
            <person name="Grouzdev D.S."/>
            <person name="Beletsky A.V."/>
            <person name="Sokolova D.S."/>
            <person name="Samigullina S.R."/>
            <person name="Poltaraus A.B."/>
            <person name="Avtukh A.N."/>
            <person name="Tereshina V.M."/>
            <person name="Zhaparov N.S."/>
            <person name="Mardanov A.V."/>
            <person name="Nazina T.N."/>
        </authorList>
    </citation>
    <scope>NUCLEOTIDE SEQUENCE [LARGE SCALE GENOMIC DNA]</scope>
    <source>
        <strain evidence="13 14">9FUS</strain>
    </source>
</reference>
<dbReference type="InterPro" id="IPR033479">
    <property type="entry name" value="dCache_1"/>
</dbReference>
<keyword evidence="6 10" id="KW-0472">Membrane</keyword>
<dbReference type="InterPro" id="IPR051310">
    <property type="entry name" value="MCP_chemotaxis"/>
</dbReference>
<keyword evidence="2" id="KW-1003">Cell membrane</keyword>
<dbReference type="CDD" id="cd12912">
    <property type="entry name" value="PDC2_MCP_like"/>
    <property type="match status" value="1"/>
</dbReference>
<evidence type="ECO:0000256" key="9">
    <source>
        <dbReference type="SAM" id="MobiDB-lite"/>
    </source>
</evidence>
<evidence type="ECO:0000256" key="8">
    <source>
        <dbReference type="PROSITE-ProRule" id="PRU00284"/>
    </source>
</evidence>
<dbReference type="Gene3D" id="1.10.287.950">
    <property type="entry name" value="Methyl-accepting chemotaxis protein"/>
    <property type="match status" value="1"/>
</dbReference>
<sequence>MHLNVRVKIILSFAISLFLLCAAILAVSLTSIYNDSVDYSRTSAAGQLEHIDGTISMYMQETLNNTVMMAEDPRAKQVDAIKTNYLDPNKKYPKRYLEPGDAAGGAIQGFYRMILASHPSYEDCYLGTANGGFVIGGDSGIPAGYDPRSRPWYAKAAASPGKPVVSEAYVSTTGDAMVSTGKAVVGDGGKVLGVAAMDLSLAQLTKLIQGVHLGKTGYVVMVQNDGVVIADPKQPENNFKNVKDLSDPLYAKAFAMDKGSLDGALRGTDYMAVVHTSPTLGWKFIAFTEKAEIMAPVWTNAVSASLLSLLVLVVIGVAMWFYMNSLLIKPLGRIVRVLGRAADGDYTARLDTRRRDDVGEIFQALNTMSDKLTDIVGQVVDGSSRVASGSEELSGTSSALSDGATQQASALEEVSSSMEEMAGNIRATAENAQTTAAMADKASNNARLGGEAVGETVSAMQEIAQKITIIEEIARQTNLLALNAAIEAARAGEHGKGFAVVAAEVRKLAERSGHAAAEISELSTSSVEVAVKAGDLLKEMVPDIEQTAELIREITTASSEQNAGAEQINAALQQLDHVVQQNAAASEEMASTSADLAGQAHGLEQLVAFFKVQGGPAPARRERSSQPSGPAPRTMTKVTKRPSRALPEPAGPAEPGGLDLDMDGHDETDFERF</sequence>
<dbReference type="Pfam" id="PF02743">
    <property type="entry name" value="dCache_1"/>
    <property type="match status" value="1"/>
</dbReference>
<evidence type="ECO:0000313" key="14">
    <source>
        <dbReference type="Proteomes" id="UP001568698"/>
    </source>
</evidence>
<dbReference type="Pfam" id="PF00672">
    <property type="entry name" value="HAMP"/>
    <property type="match status" value="1"/>
</dbReference>
<comment type="subcellular location">
    <subcellularLocation>
        <location evidence="1">Cell membrane</location>
        <topology evidence="1">Multi-pass membrane protein</topology>
    </subcellularLocation>
</comment>
<dbReference type="SMART" id="SM00304">
    <property type="entry name" value="HAMP"/>
    <property type="match status" value="1"/>
</dbReference>
<keyword evidence="3" id="KW-0145">Chemotaxis</keyword>
<accession>A0ABV4K782</accession>
<dbReference type="Gene3D" id="3.30.450.20">
    <property type="entry name" value="PAS domain"/>
    <property type="match status" value="2"/>
</dbReference>
<evidence type="ECO:0000256" key="1">
    <source>
        <dbReference type="ARBA" id="ARBA00004651"/>
    </source>
</evidence>
<evidence type="ECO:0000259" key="12">
    <source>
        <dbReference type="PROSITE" id="PS50885"/>
    </source>
</evidence>
<dbReference type="PROSITE" id="PS50111">
    <property type="entry name" value="CHEMOTAXIS_TRANSDUC_2"/>
    <property type="match status" value="1"/>
</dbReference>
<dbReference type="SUPFAM" id="SSF103190">
    <property type="entry name" value="Sensory domain-like"/>
    <property type="match status" value="1"/>
</dbReference>
<dbReference type="SUPFAM" id="SSF58104">
    <property type="entry name" value="Methyl-accepting chemotaxis protein (MCP) signaling domain"/>
    <property type="match status" value="1"/>
</dbReference>
<dbReference type="InterPro" id="IPR029151">
    <property type="entry name" value="Sensor-like_sf"/>
</dbReference>
<protein>
    <submittedName>
        <fullName evidence="13">Methyl-accepting chemotaxis protein</fullName>
    </submittedName>
</protein>
<feature type="transmembrane region" description="Helical" evidence="10">
    <location>
        <begin position="297"/>
        <end position="323"/>
    </location>
</feature>
<evidence type="ECO:0000256" key="5">
    <source>
        <dbReference type="ARBA" id="ARBA00022989"/>
    </source>
</evidence>
<feature type="domain" description="Methyl-accepting transducer" evidence="11">
    <location>
        <begin position="382"/>
        <end position="597"/>
    </location>
</feature>
<feature type="compositionally biased region" description="Basic and acidic residues" evidence="9">
    <location>
        <begin position="662"/>
        <end position="673"/>
    </location>
</feature>
<comment type="caution">
    <text evidence="13">The sequence shown here is derived from an EMBL/GenBank/DDBJ whole genome shotgun (WGS) entry which is preliminary data.</text>
</comment>
<keyword evidence="5 10" id="KW-1133">Transmembrane helix</keyword>
<keyword evidence="4 10" id="KW-0812">Transmembrane</keyword>
<dbReference type="InterPro" id="IPR004089">
    <property type="entry name" value="MCPsignal_dom"/>
</dbReference>
<keyword evidence="14" id="KW-1185">Reference proteome</keyword>
<dbReference type="EMBL" id="JBGLYH010000038">
    <property type="protein sequence ID" value="MEZ7197683.1"/>
    <property type="molecule type" value="Genomic_DNA"/>
</dbReference>
<dbReference type="Pfam" id="PF00015">
    <property type="entry name" value="MCPsignal"/>
    <property type="match status" value="1"/>
</dbReference>
<dbReference type="PROSITE" id="PS50885">
    <property type="entry name" value="HAMP"/>
    <property type="match status" value="1"/>
</dbReference>
<comment type="similarity">
    <text evidence="7">Belongs to the methyl-accepting chemotaxis (MCP) protein family.</text>
</comment>
<dbReference type="InterPro" id="IPR003660">
    <property type="entry name" value="HAMP_dom"/>
</dbReference>
<evidence type="ECO:0000256" key="7">
    <source>
        <dbReference type="ARBA" id="ARBA00029447"/>
    </source>
</evidence>
<dbReference type="CDD" id="cd06225">
    <property type="entry name" value="HAMP"/>
    <property type="match status" value="1"/>
</dbReference>
<evidence type="ECO:0000256" key="3">
    <source>
        <dbReference type="ARBA" id="ARBA00022500"/>
    </source>
</evidence>
<evidence type="ECO:0000259" key="11">
    <source>
        <dbReference type="PROSITE" id="PS50111"/>
    </source>
</evidence>
<feature type="region of interest" description="Disordered" evidence="9">
    <location>
        <begin position="614"/>
        <end position="673"/>
    </location>
</feature>
<dbReference type="CDD" id="cd11386">
    <property type="entry name" value="MCP_signal"/>
    <property type="match status" value="1"/>
</dbReference>
<keyword evidence="8" id="KW-0807">Transducer</keyword>
<evidence type="ECO:0000256" key="2">
    <source>
        <dbReference type="ARBA" id="ARBA00022475"/>
    </source>
</evidence>
<dbReference type="PANTHER" id="PTHR43531:SF11">
    <property type="entry name" value="METHYL-ACCEPTING CHEMOTAXIS PROTEIN 3"/>
    <property type="match status" value="1"/>
</dbReference>
<feature type="compositionally biased region" description="Low complexity" evidence="9">
    <location>
        <begin position="645"/>
        <end position="658"/>
    </location>
</feature>
<dbReference type="Proteomes" id="UP001568698">
    <property type="component" value="Unassembled WGS sequence"/>
</dbReference>
<feature type="domain" description="HAMP" evidence="12">
    <location>
        <begin position="325"/>
        <end position="377"/>
    </location>
</feature>
<evidence type="ECO:0000256" key="10">
    <source>
        <dbReference type="SAM" id="Phobius"/>
    </source>
</evidence>
<name>A0ABV4K782_9BACT</name>
<dbReference type="SMART" id="SM00283">
    <property type="entry name" value="MA"/>
    <property type="match status" value="1"/>
</dbReference>
<dbReference type="CDD" id="cd12913">
    <property type="entry name" value="PDC1_MCP_like"/>
    <property type="match status" value="1"/>
</dbReference>
<evidence type="ECO:0000313" key="13">
    <source>
        <dbReference type="EMBL" id="MEZ7197683.1"/>
    </source>
</evidence>
<gene>
    <name evidence="13" type="ORF">AB6M95_13040</name>
</gene>
<dbReference type="PANTHER" id="PTHR43531">
    <property type="entry name" value="PROTEIN ICFG"/>
    <property type="match status" value="1"/>
</dbReference>
<evidence type="ECO:0000256" key="4">
    <source>
        <dbReference type="ARBA" id="ARBA00022692"/>
    </source>
</evidence>
<organism evidence="13 14">
    <name type="scientific">Pseudodesulfovibrio karagichevae</name>
    <dbReference type="NCBI Taxonomy" id="3239305"/>
    <lineage>
        <taxon>Bacteria</taxon>
        <taxon>Pseudomonadati</taxon>
        <taxon>Thermodesulfobacteriota</taxon>
        <taxon>Desulfovibrionia</taxon>
        <taxon>Desulfovibrionales</taxon>
        <taxon>Desulfovibrionaceae</taxon>
    </lineage>
</organism>
<evidence type="ECO:0000256" key="6">
    <source>
        <dbReference type="ARBA" id="ARBA00023136"/>
    </source>
</evidence>
<proteinExistence type="inferred from homology"/>